<comment type="similarity">
    <text evidence="1">Belongs to the protein kinase superfamily. TKL Ser/Thr protein kinase family.</text>
</comment>
<organism evidence="5 6">
    <name type="scientific">Aspergillus puulaauensis</name>
    <dbReference type="NCBI Taxonomy" id="1220207"/>
    <lineage>
        <taxon>Eukaryota</taxon>
        <taxon>Fungi</taxon>
        <taxon>Dikarya</taxon>
        <taxon>Ascomycota</taxon>
        <taxon>Pezizomycotina</taxon>
        <taxon>Eurotiomycetes</taxon>
        <taxon>Eurotiomycetidae</taxon>
        <taxon>Eurotiales</taxon>
        <taxon>Aspergillaceae</taxon>
        <taxon>Aspergillus</taxon>
    </lineage>
</organism>
<dbReference type="SUPFAM" id="SSF48403">
    <property type="entry name" value="Ankyrin repeat"/>
    <property type="match status" value="1"/>
</dbReference>
<dbReference type="InterPro" id="IPR000719">
    <property type="entry name" value="Prot_kinase_dom"/>
</dbReference>
<feature type="transmembrane region" description="Helical" evidence="3">
    <location>
        <begin position="1351"/>
        <end position="1370"/>
    </location>
</feature>
<dbReference type="SMART" id="SM00248">
    <property type="entry name" value="ANK"/>
    <property type="match status" value="5"/>
</dbReference>
<keyword evidence="3" id="KW-0472">Membrane</keyword>
<evidence type="ECO:0000256" key="3">
    <source>
        <dbReference type="SAM" id="Phobius"/>
    </source>
</evidence>
<evidence type="ECO:0000313" key="6">
    <source>
        <dbReference type="Proteomes" id="UP000654913"/>
    </source>
</evidence>
<dbReference type="RefSeq" id="XP_041552091.1">
    <property type="nucleotide sequence ID" value="XM_041698958.1"/>
</dbReference>
<sequence length="1470" mass="166031">MESQGNSSNENERPLDFVSAASVISTIYNTGTYLNFEDVDGNPKERELSLLGKGSVFVAYKREIQQRVPSHTQIGHYDTKRTSVVFKRPKALFEASGLSQLPEEVRGFLMETRILSHRQLYWHPNIITLMGISWYLDLLSRRPAVQPQLVLEVAEQSLDEFLQTSADIPFQTRVRISLNITNGLSAVHACGIIHGDIKPANVLLCKSSTGPTTTFIAKLADFSHSWVADGVPRRRLVGSPKYRAPEIVRRDLITDFRPADVFSLGATLWRVLVCDTDIPVPFPQSHAQEEVADDPYLSSILDRLRQYLESDANENRWPLLHRIFRASLCMDPESRRLEGIQQEILCYLRTGPNALDSEELAVIMGAIDAIQPSMLEELPPDVVFINYQLFQRARGPVQDQLLGALQAICQDPADTRRPRALYELGICNLASLGDPAGSDQEAALRLIFQAAELGEIGARGYMNRLLDAFASGVDGKRILLPELRAPAEWLMDASVAGHEVAFEELTVGGTHRENKQQILRLRASKRFLSVLAVDNLPCFQKLIDETPEAQLAAGMIASQAGDTILHWASYLNLEQHLGDLLTHRNKYKVDINAQNDSGDTPLITACSVGNLEAALCLVQAGANVNLTNTRNETCLHHLWRFVDDEGSTLLHALLARGIDCEVEADPHLATAALTAELDPLPVLPGKAIQRLAGRGRTALLLEFLTAAPPTDAYHGNMVRQMIRWASTLTFPDTRKALVVYARGLDRATRRMYLDTEADFVPIEDTAFELEGTRRGYMDAIAQGWLSIRGDSWKTPDIWWRICCHGPHWWERLQLTMDAITWGSSKALCCYQSTLLLSLQNHSLTFFRLMLQRLTDIQTERCVRNRHQATCTCDRNQSTLLGDGREKNLKRMVRPVDQILSSDGLTLLHLAITMGLRQAFLVLLHEFRADVKQLAQCQSSEDYPLHFINFYALLAMSCKDGWFVNELLNAGLHPGYSGNMKRLFNWRACIPYSGWESSYYLYIPPLPYAFDYGCHFLVRFLLDHGASIQEPITPYSSVFDYILSPAIISKGTMQFLFSNKGYYLAEDSVWKPINSSLLPERLFNEGNGVGVFHLFFRQQQLRIEELPSVLRQLTTVHLSQKPLDVYSKCFLALCAHFARCPVILPFSILFLPMMSIDLLKPRNLWPRRPAKATERRLLGRHVRSATESQQEEVFFNQIWHELLRMFPNAQATPRWVRIGCGFHFSRSLLAMALINNKDIDRMGPWPLATTAICHNTSWLDEAEKKWLQPDSIAMKTTELYAESITYHQPSLVNFFLWDEYDFLPGNSMIAKTLYAKGHRHSLLHFHDIRLAVTLLFLTVPITVFILSRGGFFSTTVCGIVLLYPSLIMSCFDKPYIPFLALNIAIMVAWLFVGKYGVFTVLLGLMQVCLTLGGVVSVPVFLVHLGRKGHFRSKERYLCNALLPGFRYTAYSPLSLLGRMPRGRSDQLEGRV</sequence>
<dbReference type="GeneID" id="64969902"/>
<feature type="transmembrane region" description="Helical" evidence="3">
    <location>
        <begin position="1377"/>
        <end position="1397"/>
    </location>
</feature>
<feature type="transmembrane region" description="Helical" evidence="3">
    <location>
        <begin position="1403"/>
        <end position="1424"/>
    </location>
</feature>
<keyword evidence="3" id="KW-1133">Transmembrane helix</keyword>
<dbReference type="SMART" id="SM00220">
    <property type="entry name" value="S_TKc"/>
    <property type="match status" value="1"/>
</dbReference>
<evidence type="ECO:0000256" key="1">
    <source>
        <dbReference type="ARBA" id="ARBA00005843"/>
    </source>
</evidence>
<name>A0A7R7XEE8_9EURO</name>
<dbReference type="InterPro" id="IPR051681">
    <property type="entry name" value="Ser/Thr_Kinases-Pseudokinases"/>
</dbReference>
<dbReference type="PANTHER" id="PTHR44329">
    <property type="entry name" value="SERINE/THREONINE-PROTEIN KINASE TNNI3K-RELATED"/>
    <property type="match status" value="1"/>
</dbReference>
<dbReference type="Proteomes" id="UP000654913">
    <property type="component" value="Chromosome 2"/>
</dbReference>
<dbReference type="KEGG" id="apuu:APUU_20329A"/>
<dbReference type="GO" id="GO:0004674">
    <property type="term" value="F:protein serine/threonine kinase activity"/>
    <property type="evidence" value="ECO:0007669"/>
    <property type="project" value="TreeGrafter"/>
</dbReference>
<keyword evidence="6" id="KW-1185">Reference proteome</keyword>
<dbReference type="PROSITE" id="PS00108">
    <property type="entry name" value="PROTEIN_KINASE_ST"/>
    <property type="match status" value="1"/>
</dbReference>
<accession>A0A7R7XEE8</accession>
<dbReference type="InterPro" id="IPR011009">
    <property type="entry name" value="Kinase-like_dom_sf"/>
</dbReference>
<dbReference type="GO" id="GO:0005524">
    <property type="term" value="F:ATP binding"/>
    <property type="evidence" value="ECO:0007669"/>
    <property type="project" value="InterPro"/>
</dbReference>
<feature type="domain" description="Protein kinase" evidence="4">
    <location>
        <begin position="45"/>
        <end position="348"/>
    </location>
</feature>
<reference evidence="5" key="2">
    <citation type="submission" date="2021-02" db="EMBL/GenBank/DDBJ databases">
        <title>Aspergillus puulaauensis MK2 genome sequence.</title>
        <authorList>
            <person name="Futagami T."/>
            <person name="Mori K."/>
            <person name="Kadooka C."/>
            <person name="Tanaka T."/>
        </authorList>
    </citation>
    <scope>NUCLEOTIDE SEQUENCE</scope>
    <source>
        <strain evidence="5">MK2</strain>
    </source>
</reference>
<dbReference type="Gene3D" id="1.25.40.20">
    <property type="entry name" value="Ankyrin repeat-containing domain"/>
    <property type="match status" value="2"/>
</dbReference>
<proteinExistence type="inferred from homology"/>
<evidence type="ECO:0000259" key="4">
    <source>
        <dbReference type="PROSITE" id="PS50011"/>
    </source>
</evidence>
<gene>
    <name evidence="5" type="ORF">APUU_20329A</name>
</gene>
<dbReference type="OrthoDB" id="626167at2759"/>
<dbReference type="PROSITE" id="PS50011">
    <property type="entry name" value="PROTEIN_KINASE_DOM"/>
    <property type="match status" value="1"/>
</dbReference>
<evidence type="ECO:0000256" key="2">
    <source>
        <dbReference type="PROSITE-ProRule" id="PRU00023"/>
    </source>
</evidence>
<dbReference type="PROSITE" id="PS50088">
    <property type="entry name" value="ANK_REPEAT"/>
    <property type="match status" value="1"/>
</dbReference>
<keyword evidence="3" id="KW-0812">Transmembrane</keyword>
<dbReference type="Gene3D" id="1.10.510.10">
    <property type="entry name" value="Transferase(Phosphotransferase) domain 1"/>
    <property type="match status" value="1"/>
</dbReference>
<dbReference type="InterPro" id="IPR002110">
    <property type="entry name" value="Ankyrin_rpt"/>
</dbReference>
<dbReference type="EMBL" id="AP024444">
    <property type="protein sequence ID" value="BCS19897.1"/>
    <property type="molecule type" value="Genomic_DNA"/>
</dbReference>
<dbReference type="SUPFAM" id="SSF56112">
    <property type="entry name" value="Protein kinase-like (PK-like)"/>
    <property type="match status" value="1"/>
</dbReference>
<feature type="repeat" description="ANK" evidence="2">
    <location>
        <begin position="597"/>
        <end position="629"/>
    </location>
</feature>
<dbReference type="InterPro" id="IPR036770">
    <property type="entry name" value="Ankyrin_rpt-contain_sf"/>
</dbReference>
<keyword evidence="2" id="KW-0040">ANK repeat</keyword>
<dbReference type="Pfam" id="PF00069">
    <property type="entry name" value="Pkinase"/>
    <property type="match status" value="1"/>
</dbReference>
<dbReference type="InterPro" id="IPR008271">
    <property type="entry name" value="Ser/Thr_kinase_AS"/>
</dbReference>
<evidence type="ECO:0000313" key="5">
    <source>
        <dbReference type="EMBL" id="BCS19897.1"/>
    </source>
</evidence>
<dbReference type="Pfam" id="PF12796">
    <property type="entry name" value="Ank_2"/>
    <property type="match status" value="1"/>
</dbReference>
<dbReference type="PROSITE" id="PS50297">
    <property type="entry name" value="ANK_REP_REGION"/>
    <property type="match status" value="1"/>
</dbReference>
<reference evidence="5" key="1">
    <citation type="submission" date="2021-01" db="EMBL/GenBank/DDBJ databases">
        <authorList>
            <consortium name="Aspergillus puulaauensis MK2 genome sequencing consortium"/>
            <person name="Kazuki M."/>
            <person name="Futagami T."/>
        </authorList>
    </citation>
    <scope>NUCLEOTIDE SEQUENCE</scope>
    <source>
        <strain evidence="5">MK2</strain>
    </source>
</reference>
<protein>
    <recommendedName>
        <fullName evidence="4">Protein kinase domain-containing protein</fullName>
    </recommendedName>
</protein>